<organism evidence="2 3">
    <name type="scientific">Bacillus nakamurai</name>
    <dbReference type="NCBI Taxonomy" id="1793963"/>
    <lineage>
        <taxon>Bacteria</taxon>
        <taxon>Bacillati</taxon>
        <taxon>Bacillota</taxon>
        <taxon>Bacilli</taxon>
        <taxon>Bacillales</taxon>
        <taxon>Bacillaceae</taxon>
        <taxon>Bacillus</taxon>
    </lineage>
</organism>
<reference evidence="3" key="1">
    <citation type="submission" date="2016-02" db="EMBL/GenBank/DDBJ databases">
        <authorList>
            <person name="Dunlap C."/>
        </authorList>
    </citation>
    <scope>NUCLEOTIDE SEQUENCE [LARGE SCALE GENOMIC DNA]</scope>
    <source>
        <strain evidence="3">NRRL B-41092</strain>
    </source>
</reference>
<accession>A0A150F652</accession>
<dbReference type="Pfam" id="PF10368">
    <property type="entry name" value="YkyA"/>
    <property type="match status" value="1"/>
</dbReference>
<dbReference type="Proteomes" id="UP000075430">
    <property type="component" value="Unassembled WGS sequence"/>
</dbReference>
<evidence type="ECO:0000256" key="1">
    <source>
        <dbReference type="SAM" id="Coils"/>
    </source>
</evidence>
<dbReference type="SUPFAM" id="SSF140423">
    <property type="entry name" value="MW0975(SA0943)-like"/>
    <property type="match status" value="1"/>
</dbReference>
<keyword evidence="1" id="KW-0175">Coiled coil</keyword>
<evidence type="ECO:0008006" key="4">
    <source>
        <dbReference type="Google" id="ProtNLM"/>
    </source>
</evidence>
<dbReference type="InterPro" id="IPR019454">
    <property type="entry name" value="Lipoprot_YkyA-like"/>
</dbReference>
<dbReference type="OrthoDB" id="2576511at2"/>
<gene>
    <name evidence="2" type="ORF">AXI58_17385</name>
</gene>
<evidence type="ECO:0000313" key="3">
    <source>
        <dbReference type="Proteomes" id="UP000075430"/>
    </source>
</evidence>
<dbReference type="EMBL" id="LSBA01000018">
    <property type="protein sequence ID" value="KXZ17957.1"/>
    <property type="molecule type" value="Genomic_DNA"/>
</dbReference>
<proteinExistence type="predicted"/>
<dbReference type="InterPro" id="IPR036785">
    <property type="entry name" value="YkyA-like_sf"/>
</dbReference>
<dbReference type="STRING" id="1793963.AXI58_17385"/>
<sequence>MNNFQKRMFAGIGALGAASILLAGCGGKDSVESLHDSLEKVVQVEKPFQKEQQELEKLEKKDDKLYNDMIQLNMDDYSKIVSLADEALKNADQREQHLKTEKDSIDSSKKEFEAARQAAGSIKDKTIKKKAKEAAVHMEKRYASYTGMYKEYEKAIQYDKELYKMIKKKDLTADDLDKQISKVNGSYQKVLKQTGAFNEQTKQYNKSREELYKAAGFHVKES</sequence>
<protein>
    <recommendedName>
        <fullName evidence="4">Chromosome partitioning protein</fullName>
    </recommendedName>
</protein>
<dbReference type="AlphaFoldDB" id="A0A150F652"/>
<feature type="coiled-coil region" evidence="1">
    <location>
        <begin position="41"/>
        <end position="75"/>
    </location>
</feature>
<dbReference type="RefSeq" id="WP_061522034.1">
    <property type="nucleotide sequence ID" value="NZ_JAJJBV010000041.1"/>
</dbReference>
<comment type="caution">
    <text evidence="2">The sequence shown here is derived from an EMBL/GenBank/DDBJ whole genome shotgun (WGS) entry which is preliminary data.</text>
</comment>
<dbReference type="PROSITE" id="PS51257">
    <property type="entry name" value="PROKAR_LIPOPROTEIN"/>
    <property type="match status" value="1"/>
</dbReference>
<evidence type="ECO:0000313" key="2">
    <source>
        <dbReference type="EMBL" id="KXZ17957.1"/>
    </source>
</evidence>
<name>A0A150F652_9BACI</name>
<keyword evidence="3" id="KW-1185">Reference proteome</keyword>
<dbReference type="Gene3D" id="1.20.120.570">
    <property type="entry name" value="YkyA-like"/>
    <property type="match status" value="1"/>
</dbReference>